<evidence type="ECO:0000313" key="2">
    <source>
        <dbReference type="EMBL" id="KAK7057574.1"/>
    </source>
</evidence>
<evidence type="ECO:0000313" key="3">
    <source>
        <dbReference type="Proteomes" id="UP001362999"/>
    </source>
</evidence>
<evidence type="ECO:0000256" key="1">
    <source>
        <dbReference type="SAM" id="MobiDB-lite"/>
    </source>
</evidence>
<dbReference type="Proteomes" id="UP001362999">
    <property type="component" value="Unassembled WGS sequence"/>
</dbReference>
<dbReference type="AlphaFoldDB" id="A0AAW0DX74"/>
<protein>
    <submittedName>
        <fullName evidence="2">Uncharacterized protein</fullName>
    </submittedName>
</protein>
<sequence>MPADPTLVRYSKHPNGTDRSRYIVNQHRRRDWRMVDHGARNDHPRKRLALMDVLELSEEESESLSDDDSLAPPSPSTPPALVHQAADIDDTPMSPPTLGTPASRSSDDDMADLTGNFSMLSVGEDMLRPVLRRRRIEGRDALWDVPEDQEVLEERVGGDEEEEEEEVEIEKEWRQQEDADAYALLGPGEGSELTASEILQGNFIAQAVRGSECDKLFLTYLY</sequence>
<feature type="region of interest" description="Disordered" evidence="1">
    <location>
        <begin position="151"/>
        <end position="172"/>
    </location>
</feature>
<organism evidence="2 3">
    <name type="scientific">Favolaschia claudopus</name>
    <dbReference type="NCBI Taxonomy" id="2862362"/>
    <lineage>
        <taxon>Eukaryota</taxon>
        <taxon>Fungi</taxon>
        <taxon>Dikarya</taxon>
        <taxon>Basidiomycota</taxon>
        <taxon>Agaricomycotina</taxon>
        <taxon>Agaricomycetes</taxon>
        <taxon>Agaricomycetidae</taxon>
        <taxon>Agaricales</taxon>
        <taxon>Marasmiineae</taxon>
        <taxon>Mycenaceae</taxon>
        <taxon>Favolaschia</taxon>
    </lineage>
</organism>
<keyword evidence="3" id="KW-1185">Reference proteome</keyword>
<name>A0AAW0DX74_9AGAR</name>
<comment type="caution">
    <text evidence="2">The sequence shown here is derived from an EMBL/GenBank/DDBJ whole genome shotgun (WGS) entry which is preliminary data.</text>
</comment>
<proteinExistence type="predicted"/>
<feature type="region of interest" description="Disordered" evidence="1">
    <location>
        <begin position="56"/>
        <end position="112"/>
    </location>
</feature>
<reference evidence="2 3" key="1">
    <citation type="journal article" date="2024" name="J Genomics">
        <title>Draft genome sequencing and assembly of Favolaschia claudopus CIRM-BRFM 2984 isolated from oak limbs.</title>
        <authorList>
            <person name="Navarro D."/>
            <person name="Drula E."/>
            <person name="Chaduli D."/>
            <person name="Cazenave R."/>
            <person name="Ahrendt S."/>
            <person name="Wang J."/>
            <person name="Lipzen A."/>
            <person name="Daum C."/>
            <person name="Barry K."/>
            <person name="Grigoriev I.V."/>
            <person name="Favel A."/>
            <person name="Rosso M.N."/>
            <person name="Martin F."/>
        </authorList>
    </citation>
    <scope>NUCLEOTIDE SEQUENCE [LARGE SCALE GENOMIC DNA]</scope>
    <source>
        <strain evidence="2 3">CIRM-BRFM 2984</strain>
    </source>
</reference>
<feature type="compositionally biased region" description="Acidic residues" evidence="1">
    <location>
        <begin position="159"/>
        <end position="169"/>
    </location>
</feature>
<accession>A0AAW0DX74</accession>
<dbReference type="EMBL" id="JAWWNJ010000004">
    <property type="protein sequence ID" value="KAK7057574.1"/>
    <property type="molecule type" value="Genomic_DNA"/>
</dbReference>
<feature type="compositionally biased region" description="Acidic residues" evidence="1">
    <location>
        <begin position="56"/>
        <end position="69"/>
    </location>
</feature>
<gene>
    <name evidence="2" type="ORF">R3P38DRAFT_2759802</name>
</gene>